<protein>
    <submittedName>
        <fullName evidence="1">Unannotated protein</fullName>
    </submittedName>
</protein>
<evidence type="ECO:0000313" key="2">
    <source>
        <dbReference type="EMBL" id="CAB4621871.1"/>
    </source>
</evidence>
<dbReference type="InterPro" id="IPR019592">
    <property type="entry name" value="DUF2469"/>
</dbReference>
<dbReference type="AlphaFoldDB" id="A0A6J6B6J7"/>
<gene>
    <name evidence="1" type="ORF">UFOPK1446_00002</name>
    <name evidence="2" type="ORF">UFOPK1939_00617</name>
</gene>
<organism evidence="1">
    <name type="scientific">freshwater metagenome</name>
    <dbReference type="NCBI Taxonomy" id="449393"/>
    <lineage>
        <taxon>unclassified sequences</taxon>
        <taxon>metagenomes</taxon>
        <taxon>ecological metagenomes</taxon>
    </lineage>
</organism>
<evidence type="ECO:0000313" key="1">
    <source>
        <dbReference type="EMBL" id="CAB4533969.1"/>
    </source>
</evidence>
<dbReference type="EMBL" id="CAEZSO010000001">
    <property type="protein sequence ID" value="CAB4533969.1"/>
    <property type="molecule type" value="Genomic_DNA"/>
</dbReference>
<dbReference type="Pfam" id="PF10611">
    <property type="entry name" value="DUF2469"/>
    <property type="match status" value="1"/>
</dbReference>
<reference evidence="1" key="1">
    <citation type="submission" date="2020-05" db="EMBL/GenBank/DDBJ databases">
        <authorList>
            <person name="Chiriac C."/>
            <person name="Salcher M."/>
            <person name="Ghai R."/>
            <person name="Kavagutti S V."/>
        </authorList>
    </citation>
    <scope>NUCLEOTIDE SEQUENCE</scope>
</reference>
<dbReference type="EMBL" id="CAEZVF010000077">
    <property type="protein sequence ID" value="CAB4621871.1"/>
    <property type="molecule type" value="Genomic_DNA"/>
</dbReference>
<proteinExistence type="predicted"/>
<sequence>MSSDELENYEAATELTLFKEYRDVFAMFKYAVETDQRFYLCNSVEVETKLTPAGQTYFEVVVDDAWIWDNHRPARFIRNARLMTFKDVQVEELAHPASPEFDSLT</sequence>
<name>A0A6J6B6J7_9ZZZZ</name>
<accession>A0A6J6B6J7</accession>